<evidence type="ECO:0000313" key="1">
    <source>
        <dbReference type="EMBL" id="ADB15701.1"/>
    </source>
</evidence>
<dbReference type="Proteomes" id="UP000001887">
    <property type="component" value="Chromosome"/>
</dbReference>
<dbReference type="AlphaFoldDB" id="D2R884"/>
<dbReference type="KEGG" id="psl:Psta_1017"/>
<name>D2R884_PIRSD</name>
<dbReference type="Gene3D" id="3.80.10.10">
    <property type="entry name" value="Ribonuclease Inhibitor"/>
    <property type="match status" value="1"/>
</dbReference>
<keyword evidence="2" id="KW-1185">Reference proteome</keyword>
<accession>D2R884</accession>
<evidence type="ECO:0008006" key="3">
    <source>
        <dbReference type="Google" id="ProtNLM"/>
    </source>
</evidence>
<dbReference type="SUPFAM" id="SSF52047">
    <property type="entry name" value="RNI-like"/>
    <property type="match status" value="1"/>
</dbReference>
<dbReference type="HOGENOM" id="CLU_613725_0_0_0"/>
<proteinExistence type="predicted"/>
<evidence type="ECO:0000313" key="2">
    <source>
        <dbReference type="Proteomes" id="UP000001887"/>
    </source>
</evidence>
<reference evidence="1 2" key="1">
    <citation type="journal article" date="2009" name="Stand. Genomic Sci.">
        <title>Complete genome sequence of Pirellula staleyi type strain (ATCC 27377).</title>
        <authorList>
            <person name="Clum A."/>
            <person name="Tindall B.J."/>
            <person name="Sikorski J."/>
            <person name="Ivanova N."/>
            <person name="Mavrommatis K."/>
            <person name="Lucas S."/>
            <person name="Glavina del Rio T."/>
            <person name="Nolan M."/>
            <person name="Chen F."/>
            <person name="Tice H."/>
            <person name="Pitluck S."/>
            <person name="Cheng J.F."/>
            <person name="Chertkov O."/>
            <person name="Brettin T."/>
            <person name="Han C."/>
            <person name="Detter J.C."/>
            <person name="Kuske C."/>
            <person name="Bruce D."/>
            <person name="Goodwin L."/>
            <person name="Ovchinikova G."/>
            <person name="Pati A."/>
            <person name="Mikhailova N."/>
            <person name="Chen A."/>
            <person name="Palaniappan K."/>
            <person name="Land M."/>
            <person name="Hauser L."/>
            <person name="Chang Y.J."/>
            <person name="Jeffries C.D."/>
            <person name="Chain P."/>
            <person name="Rohde M."/>
            <person name="Goker M."/>
            <person name="Bristow J."/>
            <person name="Eisen J.A."/>
            <person name="Markowitz V."/>
            <person name="Hugenholtz P."/>
            <person name="Kyrpides N.C."/>
            <person name="Klenk H.P."/>
            <person name="Lapidus A."/>
        </authorList>
    </citation>
    <scope>NUCLEOTIDE SEQUENCE [LARGE SCALE GENOMIC DNA]</scope>
    <source>
        <strain evidence="2">ATCC 27377 / DSM 6068 / ICPB 4128</strain>
    </source>
</reference>
<dbReference type="EMBL" id="CP001848">
    <property type="protein sequence ID" value="ADB15701.1"/>
    <property type="molecule type" value="Genomic_DNA"/>
</dbReference>
<dbReference type="InterPro" id="IPR032675">
    <property type="entry name" value="LRR_dom_sf"/>
</dbReference>
<protein>
    <recommendedName>
        <fullName evidence="3">Leucine Rich repeats (2 copies)</fullName>
    </recommendedName>
</protein>
<organism evidence="1 2">
    <name type="scientific">Pirellula staleyi (strain ATCC 27377 / DSM 6068 / ICPB 4128)</name>
    <name type="common">Pirella staleyi</name>
    <dbReference type="NCBI Taxonomy" id="530564"/>
    <lineage>
        <taxon>Bacteria</taxon>
        <taxon>Pseudomonadati</taxon>
        <taxon>Planctomycetota</taxon>
        <taxon>Planctomycetia</taxon>
        <taxon>Pirellulales</taxon>
        <taxon>Pirellulaceae</taxon>
        <taxon>Pirellula</taxon>
    </lineage>
</organism>
<sequence length="446" mass="50762" precursor="true">MRIIPRLRFSLRTLLILTTLVAAGLGYFCWFEAPAINLQQREQEAFCDELLTNPPFFESMPDWEELPQGPLGQLLGRKRGRRLMGLDLLIRYGSDDASKVVQGFELIERHKGLNIRRIVVQTYNKKTPLPIPARKLPKHATEIYLQGIILEAELLHSLGEQKNLTHLFLDGCPFRTNDLKESNRQLWETLRPPLDTLDVRNMELSAQSCSQLSHLPHLKFIKFDHCEFVAQTGALSKRVPAEALPASLGYLRIERQELDAAFFAQLKHCTKLLGIHLPDCRVSDIPADQVVAQLLPQLPREIELLTIPAWSATADDIRAAARFNQLKWMSITNTGKPPAVSDVEQLSDRLEFLDLKTDQVENWIEGLRNRPASPQIRIEALQPIPADVVQRLVDHPPTRRFEIIDRKLDANSVDRLRQAGVWINLTPPSTYSYQPPPIVRTLPLAP</sequence>
<gene>
    <name evidence="1" type="ordered locus">Psta_1017</name>
</gene>